<dbReference type="GO" id="GO:0003700">
    <property type="term" value="F:DNA-binding transcription factor activity"/>
    <property type="evidence" value="ECO:0007669"/>
    <property type="project" value="InterPro"/>
</dbReference>
<proteinExistence type="predicted"/>
<reference evidence="5 6" key="1">
    <citation type="submission" date="2018-01" db="EMBL/GenBank/DDBJ databases">
        <title>Species boundaries and ecological features among Paraburkholderia terrae DSMZ17804T, P. hospita DSMZ17164T and P. caribensis DSMZ13236T.</title>
        <authorList>
            <person name="Pratama A.A."/>
        </authorList>
    </citation>
    <scope>NUCLEOTIDE SEQUENCE [LARGE SCALE GENOMIC DNA]</scope>
    <source>
        <strain evidence="5 6">DSM 17164</strain>
    </source>
</reference>
<evidence type="ECO:0000256" key="3">
    <source>
        <dbReference type="ARBA" id="ARBA00023163"/>
    </source>
</evidence>
<protein>
    <submittedName>
        <fullName evidence="5">MarR family transcriptional regulator</fullName>
    </submittedName>
</protein>
<keyword evidence="1" id="KW-0805">Transcription regulation</keyword>
<dbReference type="InterPro" id="IPR036390">
    <property type="entry name" value="WH_DNA-bd_sf"/>
</dbReference>
<dbReference type="InterPro" id="IPR000835">
    <property type="entry name" value="HTH_MarR-typ"/>
</dbReference>
<gene>
    <name evidence="5" type="ORF">C2L64_41650</name>
</gene>
<dbReference type="Gene3D" id="1.10.10.10">
    <property type="entry name" value="Winged helix-like DNA-binding domain superfamily/Winged helix DNA-binding domain"/>
    <property type="match status" value="1"/>
</dbReference>
<name>A0AAN1JIN2_9BURK</name>
<feature type="domain" description="HTH marR-type" evidence="4">
    <location>
        <begin position="76"/>
        <end position="208"/>
    </location>
</feature>
<keyword evidence="3" id="KW-0804">Transcription</keyword>
<dbReference type="Pfam" id="PF01047">
    <property type="entry name" value="MarR"/>
    <property type="match status" value="1"/>
</dbReference>
<accession>A0AAN1JIN2</accession>
<evidence type="ECO:0000259" key="4">
    <source>
        <dbReference type="PROSITE" id="PS50995"/>
    </source>
</evidence>
<dbReference type="Proteomes" id="UP000236649">
    <property type="component" value="Chromosome 3"/>
</dbReference>
<dbReference type="PRINTS" id="PR00598">
    <property type="entry name" value="HTHMARR"/>
</dbReference>
<dbReference type="AlphaFoldDB" id="A0AAN1JIN2"/>
<dbReference type="KEGG" id="phs:C2L64_41650"/>
<keyword evidence="2" id="KW-0238">DNA-binding</keyword>
<dbReference type="InterPro" id="IPR036388">
    <property type="entry name" value="WH-like_DNA-bd_sf"/>
</dbReference>
<dbReference type="PANTHER" id="PTHR33164:SF64">
    <property type="entry name" value="TRANSCRIPTIONAL REGULATOR SLYA"/>
    <property type="match status" value="1"/>
</dbReference>
<dbReference type="SMART" id="SM00347">
    <property type="entry name" value="HTH_MARR"/>
    <property type="match status" value="1"/>
</dbReference>
<organism evidence="5 6">
    <name type="scientific">Paraburkholderia hospita</name>
    <dbReference type="NCBI Taxonomy" id="169430"/>
    <lineage>
        <taxon>Bacteria</taxon>
        <taxon>Pseudomonadati</taxon>
        <taxon>Pseudomonadota</taxon>
        <taxon>Betaproteobacteria</taxon>
        <taxon>Burkholderiales</taxon>
        <taxon>Burkholderiaceae</taxon>
        <taxon>Paraburkholderia</taxon>
    </lineage>
</organism>
<dbReference type="PROSITE" id="PS50995">
    <property type="entry name" value="HTH_MARR_2"/>
    <property type="match status" value="1"/>
</dbReference>
<evidence type="ECO:0000256" key="2">
    <source>
        <dbReference type="ARBA" id="ARBA00023125"/>
    </source>
</evidence>
<dbReference type="GO" id="GO:0003677">
    <property type="term" value="F:DNA binding"/>
    <property type="evidence" value="ECO:0007669"/>
    <property type="project" value="UniProtKB-KW"/>
</dbReference>
<dbReference type="EMBL" id="CP026107">
    <property type="protein sequence ID" value="AUT74720.1"/>
    <property type="molecule type" value="Genomic_DNA"/>
</dbReference>
<evidence type="ECO:0000256" key="1">
    <source>
        <dbReference type="ARBA" id="ARBA00023015"/>
    </source>
</evidence>
<evidence type="ECO:0000313" key="5">
    <source>
        <dbReference type="EMBL" id="AUT74720.1"/>
    </source>
</evidence>
<dbReference type="SUPFAM" id="SSF46785">
    <property type="entry name" value="Winged helix' DNA-binding domain"/>
    <property type="match status" value="1"/>
</dbReference>
<dbReference type="GO" id="GO:0006950">
    <property type="term" value="P:response to stress"/>
    <property type="evidence" value="ECO:0007669"/>
    <property type="project" value="TreeGrafter"/>
</dbReference>
<evidence type="ECO:0000313" key="6">
    <source>
        <dbReference type="Proteomes" id="UP000236649"/>
    </source>
</evidence>
<dbReference type="InterPro" id="IPR039422">
    <property type="entry name" value="MarR/SlyA-like"/>
</dbReference>
<dbReference type="PANTHER" id="PTHR33164">
    <property type="entry name" value="TRANSCRIPTIONAL REGULATOR, MARR FAMILY"/>
    <property type="match status" value="1"/>
</dbReference>
<sequence length="213" mass="24195">MVISCPERQARERGFIKRSTRRVRTIRDAPTNGVRAPSRARARGHLHRYFPQKVYLRKIQLFVIHKASTMPDTDLSSYLAWLIASAHRQMKLSLAQLTAEEGVNEEHWRILHAVSDETGHSMSELAAQVLLNLPALTKNVDKLVSRGLVQRSADDYDSRKVLIFITDRGIKLLGRLQPGVDAHHAAIEEALGPRNAKQLKRLLERFIEESGPR</sequence>